<gene>
    <name evidence="2" type="ORF">EYF80_044041</name>
</gene>
<accession>A0A4Z2FWU7</accession>
<feature type="region of interest" description="Disordered" evidence="1">
    <location>
        <begin position="38"/>
        <end position="57"/>
    </location>
</feature>
<name>A0A4Z2FWU7_9TELE</name>
<dbReference type="AlphaFoldDB" id="A0A4Z2FWU7"/>
<organism evidence="2 3">
    <name type="scientific">Liparis tanakae</name>
    <name type="common">Tanaka's snailfish</name>
    <dbReference type="NCBI Taxonomy" id="230148"/>
    <lineage>
        <taxon>Eukaryota</taxon>
        <taxon>Metazoa</taxon>
        <taxon>Chordata</taxon>
        <taxon>Craniata</taxon>
        <taxon>Vertebrata</taxon>
        <taxon>Euteleostomi</taxon>
        <taxon>Actinopterygii</taxon>
        <taxon>Neopterygii</taxon>
        <taxon>Teleostei</taxon>
        <taxon>Neoteleostei</taxon>
        <taxon>Acanthomorphata</taxon>
        <taxon>Eupercaria</taxon>
        <taxon>Perciformes</taxon>
        <taxon>Cottioidei</taxon>
        <taxon>Cottales</taxon>
        <taxon>Liparidae</taxon>
        <taxon>Liparis</taxon>
    </lineage>
</organism>
<dbReference type="OrthoDB" id="4781at2759"/>
<reference evidence="2 3" key="1">
    <citation type="submission" date="2019-03" db="EMBL/GenBank/DDBJ databases">
        <title>First draft genome of Liparis tanakae, snailfish: a comprehensive survey of snailfish specific genes.</title>
        <authorList>
            <person name="Kim W."/>
            <person name="Song I."/>
            <person name="Jeong J.-H."/>
            <person name="Kim D."/>
            <person name="Kim S."/>
            <person name="Ryu S."/>
            <person name="Song J.Y."/>
            <person name="Lee S.K."/>
        </authorList>
    </citation>
    <scope>NUCLEOTIDE SEQUENCE [LARGE SCALE GENOMIC DNA]</scope>
    <source>
        <tissue evidence="2">Muscle</tissue>
    </source>
</reference>
<protein>
    <submittedName>
        <fullName evidence="2">Uncharacterized protein</fullName>
    </submittedName>
</protein>
<evidence type="ECO:0000313" key="3">
    <source>
        <dbReference type="Proteomes" id="UP000314294"/>
    </source>
</evidence>
<evidence type="ECO:0000313" key="2">
    <source>
        <dbReference type="EMBL" id="TNN45768.1"/>
    </source>
</evidence>
<proteinExistence type="predicted"/>
<keyword evidence="3" id="KW-1185">Reference proteome</keyword>
<evidence type="ECO:0000256" key="1">
    <source>
        <dbReference type="SAM" id="MobiDB-lite"/>
    </source>
</evidence>
<comment type="caution">
    <text evidence="2">The sequence shown here is derived from an EMBL/GenBank/DDBJ whole genome shotgun (WGS) entry which is preliminary data.</text>
</comment>
<sequence length="90" mass="9642">MQSISLGCKCKSHLKLIQFWIVSLLEVSLVPDRVGGSPLSLKQPRFPGTVSGGKEEGDKIKKCCGRITLMTTGHEDSIGSQSVPQEEDGG</sequence>
<dbReference type="EMBL" id="SRLO01000826">
    <property type="protein sequence ID" value="TNN45768.1"/>
    <property type="molecule type" value="Genomic_DNA"/>
</dbReference>
<dbReference type="Proteomes" id="UP000314294">
    <property type="component" value="Unassembled WGS sequence"/>
</dbReference>